<keyword evidence="2" id="KW-1185">Reference proteome</keyword>
<gene>
    <name evidence="1" type="ORF">MILVUS5_LOCUS37942</name>
</gene>
<comment type="caution">
    <text evidence="1">The sequence shown here is derived from an EMBL/GenBank/DDBJ whole genome shotgun (WGS) entry which is preliminary data.</text>
</comment>
<organism evidence="1 2">
    <name type="scientific">Trifolium pratense</name>
    <name type="common">Red clover</name>
    <dbReference type="NCBI Taxonomy" id="57577"/>
    <lineage>
        <taxon>Eukaryota</taxon>
        <taxon>Viridiplantae</taxon>
        <taxon>Streptophyta</taxon>
        <taxon>Embryophyta</taxon>
        <taxon>Tracheophyta</taxon>
        <taxon>Spermatophyta</taxon>
        <taxon>Magnoliopsida</taxon>
        <taxon>eudicotyledons</taxon>
        <taxon>Gunneridae</taxon>
        <taxon>Pentapetalae</taxon>
        <taxon>rosids</taxon>
        <taxon>fabids</taxon>
        <taxon>Fabales</taxon>
        <taxon>Fabaceae</taxon>
        <taxon>Papilionoideae</taxon>
        <taxon>50 kb inversion clade</taxon>
        <taxon>NPAAA clade</taxon>
        <taxon>Hologalegina</taxon>
        <taxon>IRL clade</taxon>
        <taxon>Trifolieae</taxon>
        <taxon>Trifolium</taxon>
    </lineage>
</organism>
<evidence type="ECO:0000313" key="2">
    <source>
        <dbReference type="Proteomes" id="UP001177021"/>
    </source>
</evidence>
<dbReference type="EMBL" id="CASHSV030000716">
    <property type="protein sequence ID" value="CAJ2674764.1"/>
    <property type="molecule type" value="Genomic_DNA"/>
</dbReference>
<protein>
    <submittedName>
        <fullName evidence="1">Uncharacterized protein</fullName>
    </submittedName>
</protein>
<evidence type="ECO:0000313" key="1">
    <source>
        <dbReference type="EMBL" id="CAJ2674764.1"/>
    </source>
</evidence>
<accession>A0ACB0LYU0</accession>
<reference evidence="1" key="1">
    <citation type="submission" date="2023-10" db="EMBL/GenBank/DDBJ databases">
        <authorList>
            <person name="Rodriguez Cubillos JULIANA M."/>
            <person name="De Vega J."/>
        </authorList>
    </citation>
    <scope>NUCLEOTIDE SEQUENCE</scope>
</reference>
<sequence>MGSKINKKLDYGYNDEIINHYNTPHKLSLPTTKRPCFSSEAPTPPPRSAAISIPFKWEEAPGKPRPCHRELSEAKEREEVVNNNNVVRALELPPRLLLSLESNNGNNNNAPSPTTVLEGPYVGRAVSFTTSYRDSNKEISSGVNFGSSRWGGLNLKEDNRIDREGSFDFSSWSVDGVDKVKITRVRRRGSFSRGTSNFWASIYGSFKQVVPWKRKQEKQQGSNKIDNV</sequence>
<proteinExistence type="predicted"/>
<dbReference type="Proteomes" id="UP001177021">
    <property type="component" value="Unassembled WGS sequence"/>
</dbReference>
<name>A0ACB0LYU0_TRIPR</name>